<evidence type="ECO:0008006" key="3">
    <source>
        <dbReference type="Google" id="ProtNLM"/>
    </source>
</evidence>
<dbReference type="Proteomes" id="UP001234178">
    <property type="component" value="Unassembled WGS sequence"/>
</dbReference>
<keyword evidence="2" id="KW-1185">Reference proteome</keyword>
<gene>
    <name evidence="1" type="ORF">OUZ56_021437</name>
</gene>
<sequence>MQLCNNSGIKAFCGASKLKKPKATQRKPSPVRLDVDDVEDIDDCNSDDDPEWRNTPMARRIRKLKEKDEDPSKMFDLEKNASIIGKRLSRSHCSCSTGGCRSCICSRDNFACTFELYGCSASGVCKNVAPDNVLVRWIVVNRVVDVDIGACQRYD</sequence>
<name>A0ABQ9ZHE9_9CRUS</name>
<evidence type="ECO:0000313" key="1">
    <source>
        <dbReference type="EMBL" id="KAK4012337.1"/>
    </source>
</evidence>
<proteinExistence type="predicted"/>
<accession>A0ABQ9ZHE9</accession>
<protein>
    <recommendedName>
        <fullName evidence="3">Cysteine/serine-rich nuclear protein N-terminal domain-containing protein</fullName>
    </recommendedName>
</protein>
<comment type="caution">
    <text evidence="1">The sequence shown here is derived from an EMBL/GenBank/DDBJ whole genome shotgun (WGS) entry which is preliminary data.</text>
</comment>
<reference evidence="1 2" key="1">
    <citation type="journal article" date="2023" name="Nucleic Acids Res.">
        <title>The hologenome of Daphnia magna reveals possible DNA methylation and microbiome-mediated evolution of the host genome.</title>
        <authorList>
            <person name="Chaturvedi A."/>
            <person name="Li X."/>
            <person name="Dhandapani V."/>
            <person name="Marshall H."/>
            <person name="Kissane S."/>
            <person name="Cuenca-Cambronero M."/>
            <person name="Asole G."/>
            <person name="Calvet F."/>
            <person name="Ruiz-Romero M."/>
            <person name="Marangio P."/>
            <person name="Guigo R."/>
            <person name="Rago D."/>
            <person name="Mirbahai L."/>
            <person name="Eastwood N."/>
            <person name="Colbourne J.K."/>
            <person name="Zhou J."/>
            <person name="Mallon E."/>
            <person name="Orsini L."/>
        </authorList>
    </citation>
    <scope>NUCLEOTIDE SEQUENCE [LARGE SCALE GENOMIC DNA]</scope>
    <source>
        <strain evidence="1">LRV0_1</strain>
    </source>
</reference>
<evidence type="ECO:0000313" key="2">
    <source>
        <dbReference type="Proteomes" id="UP001234178"/>
    </source>
</evidence>
<dbReference type="EMBL" id="JAOYFB010000003">
    <property type="protein sequence ID" value="KAK4012337.1"/>
    <property type="molecule type" value="Genomic_DNA"/>
</dbReference>
<organism evidence="1 2">
    <name type="scientific">Daphnia magna</name>
    <dbReference type="NCBI Taxonomy" id="35525"/>
    <lineage>
        <taxon>Eukaryota</taxon>
        <taxon>Metazoa</taxon>
        <taxon>Ecdysozoa</taxon>
        <taxon>Arthropoda</taxon>
        <taxon>Crustacea</taxon>
        <taxon>Branchiopoda</taxon>
        <taxon>Diplostraca</taxon>
        <taxon>Cladocera</taxon>
        <taxon>Anomopoda</taxon>
        <taxon>Daphniidae</taxon>
        <taxon>Daphnia</taxon>
    </lineage>
</organism>